<gene>
    <name evidence="1" type="ORF">A2042_02390</name>
</gene>
<reference evidence="1 2" key="1">
    <citation type="journal article" date="2016" name="Nat. Commun.">
        <title>Thousands of microbial genomes shed light on interconnected biogeochemical processes in an aquifer system.</title>
        <authorList>
            <person name="Anantharaman K."/>
            <person name="Brown C.T."/>
            <person name="Hug L.A."/>
            <person name="Sharon I."/>
            <person name="Castelle C.J."/>
            <person name="Probst A.J."/>
            <person name="Thomas B.C."/>
            <person name="Singh A."/>
            <person name="Wilkins M.J."/>
            <person name="Karaoz U."/>
            <person name="Brodie E.L."/>
            <person name="Williams K.H."/>
            <person name="Hubbard S.S."/>
            <person name="Banfield J.F."/>
        </authorList>
    </citation>
    <scope>NUCLEOTIDE SEQUENCE [LARGE SCALE GENOMIC DNA]</scope>
</reference>
<comment type="caution">
    <text evidence="1">The sequence shown here is derived from an EMBL/GenBank/DDBJ whole genome shotgun (WGS) entry which is preliminary data.</text>
</comment>
<dbReference type="Proteomes" id="UP000178526">
    <property type="component" value="Unassembled WGS sequence"/>
</dbReference>
<name>A0A1F7RFH9_9BACT</name>
<evidence type="ECO:0000313" key="1">
    <source>
        <dbReference type="EMBL" id="OGL40282.1"/>
    </source>
</evidence>
<protein>
    <submittedName>
        <fullName evidence="1">Uncharacterized protein</fullName>
    </submittedName>
</protein>
<dbReference type="EMBL" id="MGDB01000103">
    <property type="protein sequence ID" value="OGL40282.1"/>
    <property type="molecule type" value="Genomic_DNA"/>
</dbReference>
<evidence type="ECO:0000313" key="2">
    <source>
        <dbReference type="Proteomes" id="UP000178526"/>
    </source>
</evidence>
<sequence length="198" mass="22250">MISIIISALAFIVSALTAWLSLFHRGTIKMTQPTIFFLGPDGTSGPPKIFLRTLLFSTSKKGRILENMYIKLQRGESVQNFNIWVYGEKDTLARGSGLFVGKEGISCNHHFLLPKDGTKYIFLSGEHNLEVFGSLLGEKRPILLFAQKLYLSKEFADEINNEKSGVYFDWGPDSKSYHSHLDKNPNNSLSVFLKKGTL</sequence>
<dbReference type="AlphaFoldDB" id="A0A1F7RFH9"/>
<accession>A0A1F7RFH9</accession>
<organism evidence="1 2">
    <name type="scientific">Candidatus Schekmanbacteria bacterium GWA2_38_11</name>
    <dbReference type="NCBI Taxonomy" id="1817876"/>
    <lineage>
        <taxon>Bacteria</taxon>
        <taxon>Candidatus Schekmaniibacteriota</taxon>
    </lineage>
</organism>
<proteinExistence type="predicted"/>